<dbReference type="InterPro" id="IPR000160">
    <property type="entry name" value="GGDEF_dom"/>
</dbReference>
<dbReference type="InterPro" id="IPR043128">
    <property type="entry name" value="Rev_trsase/Diguanyl_cyclase"/>
</dbReference>
<accession>A0A6N7LJP4</accession>
<protein>
    <submittedName>
        <fullName evidence="2">Diguanylate cyclase</fullName>
    </submittedName>
</protein>
<dbReference type="SMART" id="SM00267">
    <property type="entry name" value="GGDEF"/>
    <property type="match status" value="1"/>
</dbReference>
<dbReference type="SUPFAM" id="SSF55073">
    <property type="entry name" value="Nucleotide cyclase"/>
    <property type="match status" value="1"/>
</dbReference>
<evidence type="ECO:0000313" key="2">
    <source>
        <dbReference type="EMBL" id="MQX17540.1"/>
    </source>
</evidence>
<proteinExistence type="predicted"/>
<keyword evidence="3" id="KW-1185">Reference proteome</keyword>
<dbReference type="AlphaFoldDB" id="A0A6N7LJP4"/>
<sequence>MAVVSPSPKHIAQQIRRDVYYNAFATLERLQIDASPVNYELMCEIISGNNPELREKFARLGRDVTEEDLDVLARMYLPHHFGQSKVEESTTRIQSELSTLKESLQSGHSSLSSYSTMLGQASGNFSSIDPGDTQRIQSELQAIRAATDIQRSKSDEMLESVSTHISAVTAITGDLDEFERAKFTHAATNLANRRGFNRKLAELYGGERYPDGAALILCNLLALEPFEKKELIKHKEAILQRLGSVVSQTIHATDFAAWLDRPQIGILVGTTSEAEIQRVAEHIRMNCLRAFSGQRPGMPAVTAHFGCSTTYDADTAASLFIHAETALETATEQADEAVVFFLDSKAGGQRKDWSLYKR</sequence>
<gene>
    <name evidence="2" type="ORF">GHK62_23180</name>
</gene>
<evidence type="ECO:0000259" key="1">
    <source>
        <dbReference type="SMART" id="SM00267"/>
    </source>
</evidence>
<dbReference type="Pfam" id="PF00990">
    <property type="entry name" value="GGDEF"/>
    <property type="match status" value="1"/>
</dbReference>
<dbReference type="InterPro" id="IPR029787">
    <property type="entry name" value="Nucleotide_cyclase"/>
</dbReference>
<dbReference type="RefSeq" id="WP_153441404.1">
    <property type="nucleotide sequence ID" value="NZ_CP121659.1"/>
</dbReference>
<dbReference type="EMBL" id="WITC01000099">
    <property type="protein sequence ID" value="MQX17540.1"/>
    <property type="molecule type" value="Genomic_DNA"/>
</dbReference>
<name>A0A6N7LJP4_SINTE</name>
<dbReference type="Proteomes" id="UP000439983">
    <property type="component" value="Unassembled WGS sequence"/>
</dbReference>
<comment type="caution">
    <text evidence="2">The sequence shown here is derived from an EMBL/GenBank/DDBJ whole genome shotgun (WGS) entry which is preliminary data.</text>
</comment>
<dbReference type="Gene3D" id="3.30.70.270">
    <property type="match status" value="1"/>
</dbReference>
<dbReference type="OrthoDB" id="9812260at2"/>
<organism evidence="2 3">
    <name type="scientific">Sinorhizobium terangae</name>
    <dbReference type="NCBI Taxonomy" id="110322"/>
    <lineage>
        <taxon>Bacteria</taxon>
        <taxon>Pseudomonadati</taxon>
        <taxon>Pseudomonadota</taxon>
        <taxon>Alphaproteobacteria</taxon>
        <taxon>Hyphomicrobiales</taxon>
        <taxon>Rhizobiaceae</taxon>
        <taxon>Sinorhizobium/Ensifer group</taxon>
        <taxon>Sinorhizobium</taxon>
    </lineage>
</organism>
<feature type="domain" description="GGDEF" evidence="1">
    <location>
        <begin position="171"/>
        <end position="340"/>
    </location>
</feature>
<evidence type="ECO:0000313" key="3">
    <source>
        <dbReference type="Proteomes" id="UP000439983"/>
    </source>
</evidence>
<reference evidence="2 3" key="1">
    <citation type="journal article" date="2013" name="Genome Biol.">
        <title>Comparative genomics of the core and accessory genomes of 48 Sinorhizobium strains comprising five genospecies.</title>
        <authorList>
            <person name="Sugawara M."/>
            <person name="Epstein B."/>
            <person name="Badgley B.D."/>
            <person name="Unno T."/>
            <person name="Xu L."/>
            <person name="Reese J."/>
            <person name="Gyaneshwar P."/>
            <person name="Denny R."/>
            <person name="Mudge J."/>
            <person name="Bharti A.K."/>
            <person name="Farmer A.D."/>
            <person name="May G.D."/>
            <person name="Woodward J.E."/>
            <person name="Medigue C."/>
            <person name="Vallenet D."/>
            <person name="Lajus A."/>
            <person name="Rouy Z."/>
            <person name="Martinez-Vaz B."/>
            <person name="Tiffin P."/>
            <person name="Young N.D."/>
            <person name="Sadowsky M.J."/>
        </authorList>
    </citation>
    <scope>NUCLEOTIDE SEQUENCE [LARGE SCALE GENOMIC DNA]</scope>
    <source>
        <strain evidence="2 3">USDA4894</strain>
    </source>
</reference>